<accession>A0A507ZND4</accession>
<evidence type="ECO:0000313" key="3">
    <source>
        <dbReference type="Proteomes" id="UP000317169"/>
    </source>
</evidence>
<dbReference type="Proteomes" id="UP000317169">
    <property type="component" value="Unassembled WGS sequence"/>
</dbReference>
<evidence type="ECO:0000313" key="2">
    <source>
        <dbReference type="EMBL" id="TQD38497.1"/>
    </source>
</evidence>
<dbReference type="InterPro" id="IPR025393">
    <property type="entry name" value="DUF4301"/>
</dbReference>
<comment type="caution">
    <text evidence="2">The sequence shown here is derived from an EMBL/GenBank/DDBJ whole genome shotgun (WGS) entry which is preliminary data.</text>
</comment>
<feature type="domain" description="DUF4301" evidence="1">
    <location>
        <begin position="7"/>
        <end position="508"/>
    </location>
</feature>
<dbReference type="InterPro" id="IPR029044">
    <property type="entry name" value="Nucleotide-diphossugar_trans"/>
</dbReference>
<proteinExistence type="predicted"/>
<evidence type="ECO:0000259" key="1">
    <source>
        <dbReference type="Pfam" id="PF14134"/>
    </source>
</evidence>
<dbReference type="RefSeq" id="WP_141421924.1">
    <property type="nucleotide sequence ID" value="NZ_VIAR01000008.1"/>
</dbReference>
<dbReference type="SUPFAM" id="SSF53448">
    <property type="entry name" value="Nucleotide-diphospho-sugar transferases"/>
    <property type="match status" value="1"/>
</dbReference>
<dbReference type="AlphaFoldDB" id="A0A507ZND4"/>
<name>A0A507ZND4_9FLAO</name>
<organism evidence="2 3">
    <name type="scientific">Haloflavibacter putidus</name>
    <dbReference type="NCBI Taxonomy" id="2576776"/>
    <lineage>
        <taxon>Bacteria</taxon>
        <taxon>Pseudomonadati</taxon>
        <taxon>Bacteroidota</taxon>
        <taxon>Flavobacteriia</taxon>
        <taxon>Flavobacteriales</taxon>
        <taxon>Flavobacteriaceae</taxon>
        <taxon>Haloflavibacter</taxon>
    </lineage>
</organism>
<reference evidence="2 3" key="1">
    <citation type="submission" date="2019-06" db="EMBL/GenBank/DDBJ databases">
        <title>Flavibacter putida gen. nov., sp. nov., a novel marine bacterium of the family Flavobacteriaceae isolated from coastal seawater.</title>
        <authorList>
            <person name="Feng X."/>
        </authorList>
    </citation>
    <scope>NUCLEOTIDE SEQUENCE [LARGE SCALE GENOMIC DNA]</scope>
    <source>
        <strain evidence="2 3">PLHSN227</strain>
    </source>
</reference>
<sequence>MKEYKFTEADLEQIEKHGLKRPVVEKQLQTFREGIPFVELVGAAGIDNGILRLDEKQTDFYQQIFDNTKTKKLKFVPASGAASRMFKLLFAFVKEYDYTKENLQDFLKQEQFLPLQAFTKNIKTYAFYPEVEKAVKEEHPDFENLPQDQQFYLLVNTLLFHKKLKYAALPKGLVPFHRYENIAVSAFEEHLYEAANYARQDKTAFLHFTVAKEHLPAFEKRFTQIKDRVENETQTTFEIDYSFQEKSTDTIAVNFDNSPFRQTDKSLLFRPGGHGALIENLNNVDADLIFIKNIDNVPVRKHLNEVCYYKKVLGGILLEVQNEIFDILTSLDKQGFSNFLLKRANKLVQEKLSLPVKLTTEEEIKNYLNRPIRVCGMVKNQGAPGGGPFWVKDGKGEISLQIVEGAQIDPNNASQQKIVKDATHFNPVDIVCGVKDYKGQKFDLHQFINPNKGFITKKSKNGQQLKALELPGLWNGAMAYWNTIFVETPLLSFNPVKTVLDLGKSSHQTN</sequence>
<keyword evidence="3" id="KW-1185">Reference proteome</keyword>
<dbReference type="OrthoDB" id="5572060at2"/>
<gene>
    <name evidence="2" type="ORF">FKR84_08745</name>
</gene>
<protein>
    <submittedName>
        <fullName evidence="2">DUF4301 family protein</fullName>
    </submittedName>
</protein>
<dbReference type="Pfam" id="PF14134">
    <property type="entry name" value="DUF4301"/>
    <property type="match status" value="1"/>
</dbReference>
<dbReference type="EMBL" id="VIAR01000008">
    <property type="protein sequence ID" value="TQD38497.1"/>
    <property type="molecule type" value="Genomic_DNA"/>
</dbReference>